<reference evidence="2" key="1">
    <citation type="journal article" date="2022" name="Mol. Ecol. Resour.">
        <title>The genomes of chicory, endive, great burdock and yacon provide insights into Asteraceae palaeo-polyploidization history and plant inulin production.</title>
        <authorList>
            <person name="Fan W."/>
            <person name="Wang S."/>
            <person name="Wang H."/>
            <person name="Wang A."/>
            <person name="Jiang F."/>
            <person name="Liu H."/>
            <person name="Zhao H."/>
            <person name="Xu D."/>
            <person name="Zhang Y."/>
        </authorList>
    </citation>
    <scope>NUCLEOTIDE SEQUENCE [LARGE SCALE GENOMIC DNA]</scope>
    <source>
        <strain evidence="2">cv. Punajuju</strain>
    </source>
</reference>
<gene>
    <name evidence="1" type="ORF">L2E82_40558</name>
</gene>
<evidence type="ECO:0000313" key="2">
    <source>
        <dbReference type="Proteomes" id="UP001055811"/>
    </source>
</evidence>
<protein>
    <submittedName>
        <fullName evidence="1">Uncharacterized protein</fullName>
    </submittedName>
</protein>
<organism evidence="1 2">
    <name type="scientific">Cichorium intybus</name>
    <name type="common">Chicory</name>
    <dbReference type="NCBI Taxonomy" id="13427"/>
    <lineage>
        <taxon>Eukaryota</taxon>
        <taxon>Viridiplantae</taxon>
        <taxon>Streptophyta</taxon>
        <taxon>Embryophyta</taxon>
        <taxon>Tracheophyta</taxon>
        <taxon>Spermatophyta</taxon>
        <taxon>Magnoliopsida</taxon>
        <taxon>eudicotyledons</taxon>
        <taxon>Gunneridae</taxon>
        <taxon>Pentapetalae</taxon>
        <taxon>asterids</taxon>
        <taxon>campanulids</taxon>
        <taxon>Asterales</taxon>
        <taxon>Asteraceae</taxon>
        <taxon>Cichorioideae</taxon>
        <taxon>Cichorieae</taxon>
        <taxon>Cichoriinae</taxon>
        <taxon>Cichorium</taxon>
    </lineage>
</organism>
<evidence type="ECO:0000313" key="1">
    <source>
        <dbReference type="EMBL" id="KAI3710765.1"/>
    </source>
</evidence>
<accession>A0ACB9ALG1</accession>
<proteinExistence type="predicted"/>
<dbReference type="Proteomes" id="UP001055811">
    <property type="component" value="Linkage Group LG07"/>
</dbReference>
<name>A0ACB9ALG1_CICIN</name>
<comment type="caution">
    <text evidence="1">The sequence shown here is derived from an EMBL/GenBank/DDBJ whole genome shotgun (WGS) entry which is preliminary data.</text>
</comment>
<sequence length="101" mass="11834">MYVTGGIKVRFFPYVVGYMNNQREDKKNETMNDGDIILESDDYALNHMATSSILLGNMKLKYWSPDFVVIERWLIWIDIDGIPLKAWSKESITKVTNKWEP</sequence>
<reference evidence="1 2" key="2">
    <citation type="journal article" date="2022" name="Mol. Ecol. Resour.">
        <title>The genomes of chicory, endive, great burdock and yacon provide insights into Asteraceae paleo-polyploidization history and plant inulin production.</title>
        <authorList>
            <person name="Fan W."/>
            <person name="Wang S."/>
            <person name="Wang H."/>
            <person name="Wang A."/>
            <person name="Jiang F."/>
            <person name="Liu H."/>
            <person name="Zhao H."/>
            <person name="Xu D."/>
            <person name="Zhang Y."/>
        </authorList>
    </citation>
    <scope>NUCLEOTIDE SEQUENCE [LARGE SCALE GENOMIC DNA]</scope>
    <source>
        <strain evidence="2">cv. Punajuju</strain>
        <tissue evidence="1">Leaves</tissue>
    </source>
</reference>
<dbReference type="EMBL" id="CM042015">
    <property type="protein sequence ID" value="KAI3710765.1"/>
    <property type="molecule type" value="Genomic_DNA"/>
</dbReference>
<keyword evidence="2" id="KW-1185">Reference proteome</keyword>